<dbReference type="EMBL" id="KZ996518">
    <property type="protein sequence ID" value="RKO88730.1"/>
    <property type="molecule type" value="Genomic_DNA"/>
</dbReference>
<proteinExistence type="predicted"/>
<accession>A0A4P9WCT9</accession>
<keyword evidence="2" id="KW-1185">Reference proteome</keyword>
<evidence type="ECO:0000313" key="2">
    <source>
        <dbReference type="Proteomes" id="UP000269721"/>
    </source>
</evidence>
<dbReference type="Proteomes" id="UP000269721">
    <property type="component" value="Unassembled WGS sequence"/>
</dbReference>
<reference evidence="2" key="1">
    <citation type="journal article" date="2018" name="Nat. Microbiol.">
        <title>Leveraging single-cell genomics to expand the fungal tree of life.</title>
        <authorList>
            <person name="Ahrendt S.R."/>
            <person name="Quandt C.A."/>
            <person name="Ciobanu D."/>
            <person name="Clum A."/>
            <person name="Salamov A."/>
            <person name="Andreopoulos B."/>
            <person name="Cheng J.F."/>
            <person name="Woyke T."/>
            <person name="Pelin A."/>
            <person name="Henrissat B."/>
            <person name="Reynolds N.K."/>
            <person name="Benny G.L."/>
            <person name="Smith M.E."/>
            <person name="James T.Y."/>
            <person name="Grigoriev I.V."/>
        </authorList>
    </citation>
    <scope>NUCLEOTIDE SEQUENCE [LARGE SCALE GENOMIC DNA]</scope>
</reference>
<evidence type="ECO:0000313" key="1">
    <source>
        <dbReference type="EMBL" id="RKO88730.1"/>
    </source>
</evidence>
<protein>
    <submittedName>
        <fullName evidence="1">Uncharacterized protein</fullName>
    </submittedName>
</protein>
<gene>
    <name evidence="1" type="ORF">BDK51DRAFT_31530</name>
</gene>
<sequence>MNSILGTFVLGASPSTPFPLPLSRPPGRASLVVTERRSTGRFRISFGQICPTTSTCWPNQRPKPTSSYSLVIVAFFRRHREPQEQEEREEQQRETQTWEAQQLHWQGVNRMWDDREQSWKEQQYPHLRASPYQYQMFRKET</sequence>
<name>A0A4P9WCT9_9FUNG</name>
<organism evidence="1 2">
    <name type="scientific">Blyttiomyces helicus</name>
    <dbReference type="NCBI Taxonomy" id="388810"/>
    <lineage>
        <taxon>Eukaryota</taxon>
        <taxon>Fungi</taxon>
        <taxon>Fungi incertae sedis</taxon>
        <taxon>Chytridiomycota</taxon>
        <taxon>Chytridiomycota incertae sedis</taxon>
        <taxon>Chytridiomycetes</taxon>
        <taxon>Chytridiomycetes incertae sedis</taxon>
        <taxon>Blyttiomyces</taxon>
    </lineage>
</organism>
<feature type="non-terminal residue" evidence="1">
    <location>
        <position position="141"/>
    </location>
</feature>
<dbReference type="AlphaFoldDB" id="A0A4P9WCT9"/>